<name>A0AC58LMA2_CASCN</name>
<accession>A0AC58LMA2</accession>
<evidence type="ECO:0000313" key="2">
    <source>
        <dbReference type="RefSeq" id="XP_073918290.1"/>
    </source>
</evidence>
<reference evidence="2" key="1">
    <citation type="submission" date="2025-08" db="UniProtKB">
        <authorList>
            <consortium name="RefSeq"/>
        </authorList>
    </citation>
    <scope>IDENTIFICATION</scope>
</reference>
<organism evidence="1 2">
    <name type="scientific">Castor canadensis</name>
    <name type="common">American beaver</name>
    <dbReference type="NCBI Taxonomy" id="51338"/>
    <lineage>
        <taxon>Eukaryota</taxon>
        <taxon>Metazoa</taxon>
        <taxon>Chordata</taxon>
        <taxon>Craniata</taxon>
        <taxon>Vertebrata</taxon>
        <taxon>Euteleostomi</taxon>
        <taxon>Mammalia</taxon>
        <taxon>Eutheria</taxon>
        <taxon>Euarchontoglires</taxon>
        <taxon>Glires</taxon>
        <taxon>Rodentia</taxon>
        <taxon>Castorimorpha</taxon>
        <taxon>Castoridae</taxon>
        <taxon>Castor</taxon>
    </lineage>
</organism>
<keyword evidence="1" id="KW-1185">Reference proteome</keyword>
<evidence type="ECO:0000313" key="1">
    <source>
        <dbReference type="Proteomes" id="UP001732720"/>
    </source>
</evidence>
<sequence length="154" mass="16773">MVGMGGGVEPIRAVSLRPPSRHPRGERFLPHPAQPLPALVQRRGGGAPRCHSDRAESGGSLSKERREERRAQESRGSPSPWALSLKRQVGACGGRGVVSHCRPADRLSPRLQQLHAEEASGSERIRQRGCDFQPEKTSLVGRIASSEYPAMWAV</sequence>
<proteinExistence type="predicted"/>
<dbReference type="RefSeq" id="XP_073918290.1">
    <property type="nucleotide sequence ID" value="XM_074062189.1"/>
</dbReference>
<protein>
    <submittedName>
        <fullName evidence="2">G protein-coupled receptor associated sorting protein 3 isoform X2</fullName>
    </submittedName>
</protein>
<dbReference type="Proteomes" id="UP001732720">
    <property type="component" value="Chromosome X"/>
</dbReference>
<keyword evidence="2" id="KW-0675">Receptor</keyword>
<gene>
    <name evidence="2" type="primary">Gprasp3</name>
</gene>